<keyword evidence="1" id="KW-0175">Coiled coil</keyword>
<sequence length="174" mass="20466">MKFKDTYNFENAEYSALRDASIKVSGAYLDCNRYLDTCKEYVYIEQGMTNLSEIIHRQAHKALAMLDVFGDLLHERHLMQIYPETLMLDWRAEFVGIDSVFEFVIKALEHIQETLEAFRKETDNAEFRAMALKAEELMLDNSGDYTKFMEMAFRWQNDGGSKTSFDSWCKKYIE</sequence>
<evidence type="ECO:0000313" key="2">
    <source>
        <dbReference type="EMBL" id="DAF90902.1"/>
    </source>
</evidence>
<protein>
    <submittedName>
        <fullName evidence="2">Uncharacterized protein</fullName>
    </submittedName>
</protein>
<dbReference type="EMBL" id="BK016039">
    <property type="protein sequence ID" value="DAF90902.1"/>
    <property type="molecule type" value="Genomic_DNA"/>
</dbReference>
<evidence type="ECO:0000256" key="1">
    <source>
        <dbReference type="SAM" id="Coils"/>
    </source>
</evidence>
<organism evidence="2">
    <name type="scientific">Siphoviridae sp. ctnMR5</name>
    <dbReference type="NCBI Taxonomy" id="2825658"/>
    <lineage>
        <taxon>Viruses</taxon>
        <taxon>Duplodnaviria</taxon>
        <taxon>Heunggongvirae</taxon>
        <taxon>Uroviricota</taxon>
        <taxon>Caudoviricetes</taxon>
    </lineage>
</organism>
<proteinExistence type="predicted"/>
<name>A0A8S5U940_9CAUD</name>
<accession>A0A8S5U940</accession>
<reference evidence="2" key="1">
    <citation type="journal article" date="2021" name="Proc. Natl. Acad. Sci. U.S.A.">
        <title>A Catalog of Tens of Thousands of Viruses from Human Metagenomes Reveals Hidden Associations with Chronic Diseases.</title>
        <authorList>
            <person name="Tisza M.J."/>
            <person name="Buck C.B."/>
        </authorList>
    </citation>
    <scope>NUCLEOTIDE SEQUENCE</scope>
    <source>
        <strain evidence="2">CtnMR5</strain>
    </source>
</reference>
<feature type="coiled-coil region" evidence="1">
    <location>
        <begin position="108"/>
        <end position="135"/>
    </location>
</feature>